<evidence type="ECO:0000256" key="5">
    <source>
        <dbReference type="ARBA" id="ARBA00023242"/>
    </source>
</evidence>
<reference evidence="8" key="2">
    <citation type="submission" date="2020-10" db="EMBL/GenBank/DDBJ databases">
        <authorList>
            <person name="Cooper E.A."/>
            <person name="Brenton Z.W."/>
            <person name="Flinn B.S."/>
            <person name="Jenkins J."/>
            <person name="Shu S."/>
            <person name="Flowers D."/>
            <person name="Luo F."/>
            <person name="Wang Y."/>
            <person name="Xia P."/>
            <person name="Barry K."/>
            <person name="Daum C."/>
            <person name="Lipzen A."/>
            <person name="Yoshinaga Y."/>
            <person name="Schmutz J."/>
            <person name="Saski C."/>
            <person name="Vermerris W."/>
            <person name="Kresovich S."/>
        </authorList>
    </citation>
    <scope>NUCLEOTIDE SEQUENCE</scope>
</reference>
<dbReference type="InterPro" id="IPR016177">
    <property type="entry name" value="DNA-bd_dom_sf"/>
</dbReference>
<keyword evidence="4" id="KW-0804">Transcription</keyword>
<keyword evidence="3" id="KW-0238">DNA-binding</keyword>
<feature type="region of interest" description="Disordered" evidence="6">
    <location>
        <begin position="547"/>
        <end position="570"/>
    </location>
</feature>
<feature type="region of interest" description="Disordered" evidence="6">
    <location>
        <begin position="631"/>
        <end position="653"/>
    </location>
</feature>
<feature type="compositionally biased region" description="Polar residues" evidence="6">
    <location>
        <begin position="411"/>
        <end position="420"/>
    </location>
</feature>
<evidence type="ECO:0000256" key="2">
    <source>
        <dbReference type="ARBA" id="ARBA00023015"/>
    </source>
</evidence>
<dbReference type="Proteomes" id="UP000807115">
    <property type="component" value="Chromosome 7"/>
</dbReference>
<comment type="subcellular location">
    <subcellularLocation>
        <location evidence="1">Nucleus</location>
    </subcellularLocation>
</comment>
<dbReference type="InterPro" id="IPR038945">
    <property type="entry name" value="MBD13-like"/>
</dbReference>
<comment type="caution">
    <text evidence="8">The sequence shown here is derived from an EMBL/GenBank/DDBJ whole genome shotgun (WGS) entry which is preliminary data.</text>
</comment>
<dbReference type="EMBL" id="CM027686">
    <property type="protein sequence ID" value="KAG0522909.1"/>
    <property type="molecule type" value="Genomic_DNA"/>
</dbReference>
<dbReference type="GO" id="GO:0003677">
    <property type="term" value="F:DNA binding"/>
    <property type="evidence" value="ECO:0007669"/>
    <property type="project" value="UniProtKB-KW"/>
</dbReference>
<dbReference type="InterPro" id="IPR001739">
    <property type="entry name" value="Methyl_CpG_DNA-bd"/>
</dbReference>
<protein>
    <recommendedName>
        <fullName evidence="7">MBD domain-containing protein</fullName>
    </recommendedName>
</protein>
<keyword evidence="5" id="KW-0539">Nucleus</keyword>
<accession>A0A921U914</accession>
<feature type="region of interest" description="Disordered" evidence="6">
    <location>
        <begin position="127"/>
        <end position="181"/>
    </location>
</feature>
<dbReference type="PROSITE" id="PS50982">
    <property type="entry name" value="MBD"/>
    <property type="match status" value="1"/>
</dbReference>
<feature type="compositionally biased region" description="Polar residues" evidence="6">
    <location>
        <begin position="633"/>
        <end position="653"/>
    </location>
</feature>
<proteinExistence type="predicted"/>
<evidence type="ECO:0000256" key="4">
    <source>
        <dbReference type="ARBA" id="ARBA00023163"/>
    </source>
</evidence>
<evidence type="ECO:0000256" key="1">
    <source>
        <dbReference type="ARBA" id="ARBA00004123"/>
    </source>
</evidence>
<feature type="compositionally biased region" description="Polar residues" evidence="6">
    <location>
        <begin position="931"/>
        <end position="941"/>
    </location>
</feature>
<dbReference type="PANTHER" id="PTHR34067:SF3">
    <property type="entry name" value="MBD DOMAIN-CONTAINING PROTEIN"/>
    <property type="match status" value="1"/>
</dbReference>
<feature type="region of interest" description="Disordered" evidence="6">
    <location>
        <begin position="411"/>
        <end position="445"/>
    </location>
</feature>
<evidence type="ECO:0000259" key="7">
    <source>
        <dbReference type="PROSITE" id="PS50982"/>
    </source>
</evidence>
<keyword evidence="2" id="KW-0805">Transcription regulation</keyword>
<dbReference type="Gene3D" id="3.30.890.10">
    <property type="entry name" value="Methyl-cpg-binding Protein 2, Chain A"/>
    <property type="match status" value="1"/>
</dbReference>
<evidence type="ECO:0000256" key="6">
    <source>
        <dbReference type="SAM" id="MobiDB-lite"/>
    </source>
</evidence>
<gene>
    <name evidence="8" type="ORF">BDA96_07G078500</name>
</gene>
<dbReference type="PANTHER" id="PTHR34067">
    <property type="entry name" value="OS04G0193200 PROTEIN"/>
    <property type="match status" value="1"/>
</dbReference>
<organism evidence="8 9">
    <name type="scientific">Sorghum bicolor</name>
    <name type="common">Sorghum</name>
    <name type="synonym">Sorghum vulgare</name>
    <dbReference type="NCBI Taxonomy" id="4558"/>
    <lineage>
        <taxon>Eukaryota</taxon>
        <taxon>Viridiplantae</taxon>
        <taxon>Streptophyta</taxon>
        <taxon>Embryophyta</taxon>
        <taxon>Tracheophyta</taxon>
        <taxon>Spermatophyta</taxon>
        <taxon>Magnoliopsida</taxon>
        <taxon>Liliopsida</taxon>
        <taxon>Poales</taxon>
        <taxon>Poaceae</taxon>
        <taxon>PACMAD clade</taxon>
        <taxon>Panicoideae</taxon>
        <taxon>Andropogonodae</taxon>
        <taxon>Andropogoneae</taxon>
        <taxon>Sorghinae</taxon>
        <taxon>Sorghum</taxon>
    </lineage>
</organism>
<reference evidence="8" key="1">
    <citation type="journal article" date="2019" name="BMC Genomics">
        <title>A new reference genome for Sorghum bicolor reveals high levels of sequence similarity between sweet and grain genotypes: implications for the genetics of sugar metabolism.</title>
        <authorList>
            <person name="Cooper E.A."/>
            <person name="Brenton Z.W."/>
            <person name="Flinn B.S."/>
            <person name="Jenkins J."/>
            <person name="Shu S."/>
            <person name="Flowers D."/>
            <person name="Luo F."/>
            <person name="Wang Y."/>
            <person name="Xia P."/>
            <person name="Barry K."/>
            <person name="Daum C."/>
            <person name="Lipzen A."/>
            <person name="Yoshinaga Y."/>
            <person name="Schmutz J."/>
            <person name="Saski C."/>
            <person name="Vermerris W."/>
            <person name="Kresovich S."/>
        </authorList>
    </citation>
    <scope>NUCLEOTIDE SEQUENCE</scope>
</reference>
<evidence type="ECO:0000256" key="3">
    <source>
        <dbReference type="ARBA" id="ARBA00023125"/>
    </source>
</evidence>
<name>A0A921U914_SORBI</name>
<dbReference type="OrthoDB" id="10072024at2759"/>
<dbReference type="Pfam" id="PF01429">
    <property type="entry name" value="MBD"/>
    <property type="match status" value="1"/>
</dbReference>
<dbReference type="Gramene" id="EES13518">
    <property type="protein sequence ID" value="EES13518"/>
    <property type="gene ID" value="SORBI_3007G075400"/>
</dbReference>
<sequence length="961" mass="105128">MPCDGRQCSKTQGEVVRVNCIMGSDKSSCSRTRSGLVRKKGIFALSRASCSRTRSGLLRAKSFVDSSDVSSSRTRSGLLRIKRFVDSRDGSCSRSQSDHVRGSPPIVEAIVNDEAVLKESPDGLMKEEMPARSQNGPVRQSSADQAVTKDESGTRALPNGCLSEDMPSRTRSGLVRRSPTVKTLSKDQSVIKGLVDGSLKEDMPLGTRSGLVRGSLAAKVPIKAELVRKGPADGWLKNDKVAGTQSGLGGARLSTKTVSQDERVVEGFPDGWRKEYRPRKSGSFQDPYYIDPVSGYEFRSLKDVHRYLKTGDIRQCAVRPKKSTTFEVHVTESQTHTSSSSQYTRPGTADKGIQCEILTSDGIMVPWEELITQYNGNDTEHTVLTGPESLKASQGYGSKLDTVEHMSVQPVSVHNGSRQTKSVKRKEPNAEVKSKKRKTSSAVTPVRASPRLAALNVQLDVRIEHEDEIVTINHVEQVQAIKDEIVNVNHVERVRTIEKSAIDQTQKSQSGSVDQIHGNLESTINQLQLSQADTANGMPVIQENTTFHSQPSQLDNLNPTQKKQENSANQLQSVLTDSLLPKQITQECTIDQPSQPNINHIHTDQEFTGNQFRSRLPADTVISLGDIEECTAGHSQPSNTDTTGQIQASEENTADQVQVSLADTVIPVPAIQEYATGYSQLSKTDTTNQTQTNQEYIADQVQSNLTDTVIPVQGIEEYTTDYSHIGKADIMNQIQANQENTEDHLYLSQVDCVTEMQIIEENLSKQPQLSQSETGARIQIDLESTTDHLQPNYDENSMLQSGFSWAPEQNGGAPTTDFWKNVESQASSVSMPINGVPVASFPANVRFHNAAAAEPALLPQVAPTETGSDQSGLAFQSAFGNIWSDPCIEFAFKTLTGDIPVLDDTTAVTDYFPEQQDLNKGPAQNGAGSVFDNSRNHTQVDVNLPPPTPDDFCNGSWFPPQ</sequence>
<feature type="domain" description="MBD" evidence="7">
    <location>
        <begin position="258"/>
        <end position="331"/>
    </location>
</feature>
<feature type="region of interest" description="Disordered" evidence="6">
    <location>
        <begin position="916"/>
        <end position="961"/>
    </location>
</feature>
<feature type="compositionally biased region" description="Polar residues" evidence="6">
    <location>
        <begin position="132"/>
        <end position="145"/>
    </location>
</feature>
<dbReference type="KEGG" id="sbi:8071175"/>
<dbReference type="AlphaFoldDB" id="A0A921U914"/>
<evidence type="ECO:0000313" key="8">
    <source>
        <dbReference type="EMBL" id="KAG0522909.1"/>
    </source>
</evidence>
<dbReference type="GO" id="GO:0005634">
    <property type="term" value="C:nucleus"/>
    <property type="evidence" value="ECO:0007669"/>
    <property type="project" value="UniProtKB-SubCell"/>
</dbReference>
<evidence type="ECO:0000313" key="9">
    <source>
        <dbReference type="Proteomes" id="UP000807115"/>
    </source>
</evidence>
<dbReference type="SUPFAM" id="SSF54171">
    <property type="entry name" value="DNA-binding domain"/>
    <property type="match status" value="1"/>
</dbReference>